<dbReference type="Gene3D" id="3.40.50.1240">
    <property type="entry name" value="Phosphoglycerate mutase-like"/>
    <property type="match status" value="1"/>
</dbReference>
<comment type="caution">
    <text evidence="2">The sequence shown here is derived from an EMBL/GenBank/DDBJ whole genome shotgun (WGS) entry which is preliminary data.</text>
</comment>
<gene>
    <name evidence="2" type="ORF">FCC1311_011202</name>
</gene>
<dbReference type="SMART" id="SM00855">
    <property type="entry name" value="PGAM"/>
    <property type="match status" value="1"/>
</dbReference>
<dbReference type="InterPro" id="IPR050275">
    <property type="entry name" value="PGM_Phosphatase"/>
</dbReference>
<protein>
    <submittedName>
        <fullName evidence="2">Phosphoglycerate mutase-like protein 2</fullName>
    </submittedName>
</protein>
<dbReference type="PANTHER" id="PTHR48100">
    <property type="entry name" value="BROAD-SPECIFICITY PHOSPHATASE YOR283W-RELATED"/>
    <property type="match status" value="1"/>
</dbReference>
<dbReference type="InParanoid" id="A0A2R5G1N5"/>
<dbReference type="AlphaFoldDB" id="A0A2R5G1N5"/>
<reference evidence="2 3" key="1">
    <citation type="submission" date="2017-12" db="EMBL/GenBank/DDBJ databases">
        <title>Sequencing, de novo assembly and annotation of complete genome of a new Thraustochytrid species, strain FCC1311.</title>
        <authorList>
            <person name="Sedici K."/>
            <person name="Godart F."/>
            <person name="Aiese Cigliano R."/>
            <person name="Sanseverino W."/>
            <person name="Barakat M."/>
            <person name="Ortet P."/>
            <person name="Marechal E."/>
            <person name="Cagnac O."/>
            <person name="Amato A."/>
        </authorList>
    </citation>
    <scope>NUCLEOTIDE SEQUENCE [LARGE SCALE GENOMIC DNA]</scope>
</reference>
<dbReference type="SUPFAM" id="SSF53254">
    <property type="entry name" value="Phosphoglycerate mutase-like"/>
    <property type="match status" value="1"/>
</dbReference>
<name>A0A2R5G1N5_9STRA</name>
<dbReference type="CDD" id="cd07067">
    <property type="entry name" value="HP_PGM_like"/>
    <property type="match status" value="1"/>
</dbReference>
<dbReference type="InterPro" id="IPR013078">
    <property type="entry name" value="His_Pase_superF_clade-1"/>
</dbReference>
<dbReference type="GO" id="GO:0005737">
    <property type="term" value="C:cytoplasm"/>
    <property type="evidence" value="ECO:0007669"/>
    <property type="project" value="TreeGrafter"/>
</dbReference>
<dbReference type="GO" id="GO:0016791">
    <property type="term" value="F:phosphatase activity"/>
    <property type="evidence" value="ECO:0007669"/>
    <property type="project" value="TreeGrafter"/>
</dbReference>
<feature type="chain" id="PRO_5015331263" evidence="1">
    <location>
        <begin position="31"/>
        <end position="315"/>
    </location>
</feature>
<dbReference type="OrthoDB" id="496981at2759"/>
<organism evidence="2 3">
    <name type="scientific">Hondaea fermentalgiana</name>
    <dbReference type="NCBI Taxonomy" id="2315210"/>
    <lineage>
        <taxon>Eukaryota</taxon>
        <taxon>Sar</taxon>
        <taxon>Stramenopiles</taxon>
        <taxon>Bigyra</taxon>
        <taxon>Labyrinthulomycetes</taxon>
        <taxon>Thraustochytrida</taxon>
        <taxon>Thraustochytriidae</taxon>
        <taxon>Hondaea</taxon>
    </lineage>
</organism>
<dbReference type="Proteomes" id="UP000241890">
    <property type="component" value="Unassembled WGS sequence"/>
</dbReference>
<feature type="signal peptide" evidence="1">
    <location>
        <begin position="1"/>
        <end position="30"/>
    </location>
</feature>
<keyword evidence="3" id="KW-1185">Reference proteome</keyword>
<dbReference type="EMBL" id="BEYU01000009">
    <property type="protein sequence ID" value="GBG24902.1"/>
    <property type="molecule type" value="Genomic_DNA"/>
</dbReference>
<keyword evidence="1" id="KW-0732">Signal</keyword>
<accession>A0A2R5G1N5</accession>
<dbReference type="PANTHER" id="PTHR48100:SF1">
    <property type="entry name" value="HISTIDINE PHOSPHATASE FAMILY PROTEIN-RELATED"/>
    <property type="match status" value="1"/>
</dbReference>
<proteinExistence type="predicted"/>
<dbReference type="InterPro" id="IPR029033">
    <property type="entry name" value="His_PPase_superfam"/>
</dbReference>
<evidence type="ECO:0000256" key="1">
    <source>
        <dbReference type="SAM" id="SignalP"/>
    </source>
</evidence>
<evidence type="ECO:0000313" key="3">
    <source>
        <dbReference type="Proteomes" id="UP000241890"/>
    </source>
</evidence>
<sequence length="315" mass="35025">MTQPASGNVAALQLMAVAVCAGALLARARARALETTALNNVASAYWTIVERREKESKQDTKDESFPAHIVPDPCLEPDNENLAKLGLKPNHCWTDVDIKKHPERKRKLVLLVRHAEAIHNVAEKAVGKKVWNETEGLKEKYLDAPLNDTGRAQAAALAEAVKDAIQNKGLHIDAIVLSPLARALETAHIGLASVWENVPKVAVEHCRERFGICLSEKRRQASVMAADYPGVDFSRMLVSDHDSWHRDDYRETPADIERRVHTFFDWLINETPWDHVAVVTHSDYIAHALQALGAPWHWPANGELVPVVVEANISN</sequence>
<evidence type="ECO:0000313" key="2">
    <source>
        <dbReference type="EMBL" id="GBG24902.1"/>
    </source>
</evidence>
<dbReference type="Pfam" id="PF00300">
    <property type="entry name" value="His_Phos_1"/>
    <property type="match status" value="1"/>
</dbReference>